<evidence type="ECO:0000256" key="4">
    <source>
        <dbReference type="ARBA" id="ARBA00022801"/>
    </source>
</evidence>
<reference evidence="13 14" key="1">
    <citation type="journal article" date="2019" name="Sci. Rep.">
        <title>Comparative genomics of chytrid fungi reveal insights into the obligate biotrophic and pathogenic lifestyle of Synchytrium endobioticum.</title>
        <authorList>
            <person name="van de Vossenberg B.T.L.H."/>
            <person name="Warris S."/>
            <person name="Nguyen H.D.T."/>
            <person name="van Gent-Pelzer M.P.E."/>
            <person name="Joly D.L."/>
            <person name="van de Geest H.C."/>
            <person name="Bonants P.J.M."/>
            <person name="Smith D.S."/>
            <person name="Levesque C.A."/>
            <person name="van der Lee T.A.J."/>
        </authorList>
    </citation>
    <scope>NUCLEOTIDE SEQUENCE [LARGE SCALE GENOMIC DNA]</scope>
    <source>
        <strain evidence="13 14">JEL517</strain>
    </source>
</reference>
<keyword evidence="14" id="KW-1185">Reference proteome</keyword>
<evidence type="ECO:0000256" key="5">
    <source>
        <dbReference type="ARBA" id="ARBA00023157"/>
    </source>
</evidence>
<dbReference type="EC" id="3.2.1.-" evidence="9"/>
<feature type="active site" description="Proton donor" evidence="6">
    <location>
        <position position="825"/>
    </location>
</feature>
<evidence type="ECO:0000256" key="10">
    <source>
        <dbReference type="SAM" id="MobiDB-lite"/>
    </source>
</evidence>
<comment type="cofactor">
    <cofactor evidence="1 7">
        <name>Ca(2+)</name>
        <dbReference type="ChEBI" id="CHEBI:29108"/>
    </cofactor>
</comment>
<evidence type="ECO:0000313" key="13">
    <source>
        <dbReference type="EMBL" id="TPX30256.1"/>
    </source>
</evidence>
<dbReference type="SUPFAM" id="SSF50729">
    <property type="entry name" value="PH domain-like"/>
    <property type="match status" value="1"/>
</dbReference>
<dbReference type="CDD" id="cd00160">
    <property type="entry name" value="RhoGEF"/>
    <property type="match status" value="1"/>
</dbReference>
<dbReference type="Pfam" id="PF01532">
    <property type="entry name" value="Glyco_hydro_47"/>
    <property type="match status" value="1"/>
</dbReference>
<dbReference type="InterPro" id="IPR035899">
    <property type="entry name" value="DBL_dom_sf"/>
</dbReference>
<feature type="domain" description="PH" evidence="11">
    <location>
        <begin position="352"/>
        <end position="448"/>
    </location>
</feature>
<feature type="compositionally biased region" description="Basic and acidic residues" evidence="10">
    <location>
        <begin position="55"/>
        <end position="64"/>
    </location>
</feature>
<evidence type="ECO:0000256" key="7">
    <source>
        <dbReference type="PIRSR" id="PIRSR601382-2"/>
    </source>
</evidence>
<dbReference type="InterPro" id="IPR000219">
    <property type="entry name" value="DH_dom"/>
</dbReference>
<dbReference type="PANTHER" id="PTHR11742">
    <property type="entry name" value="MANNOSYL-OLIGOSACCHARIDE ALPHA-1,2-MANNOSIDASE-RELATED"/>
    <property type="match status" value="1"/>
</dbReference>
<organism evidence="13 14">
    <name type="scientific">Synchytrium microbalum</name>
    <dbReference type="NCBI Taxonomy" id="1806994"/>
    <lineage>
        <taxon>Eukaryota</taxon>
        <taxon>Fungi</taxon>
        <taxon>Fungi incertae sedis</taxon>
        <taxon>Chytridiomycota</taxon>
        <taxon>Chytridiomycota incertae sedis</taxon>
        <taxon>Chytridiomycetes</taxon>
        <taxon>Synchytriales</taxon>
        <taxon>Synchytriaceae</taxon>
        <taxon>Synchytrium</taxon>
    </lineage>
</organism>
<dbReference type="GO" id="GO:0005783">
    <property type="term" value="C:endoplasmic reticulum"/>
    <property type="evidence" value="ECO:0007669"/>
    <property type="project" value="TreeGrafter"/>
</dbReference>
<evidence type="ECO:0000256" key="8">
    <source>
        <dbReference type="PIRSR" id="PIRSR601382-3"/>
    </source>
</evidence>
<dbReference type="GO" id="GO:0036503">
    <property type="term" value="P:ERAD pathway"/>
    <property type="evidence" value="ECO:0007669"/>
    <property type="project" value="UniProtKB-ARBA"/>
</dbReference>
<dbReference type="InterPro" id="IPR001382">
    <property type="entry name" value="Glyco_hydro_47"/>
</dbReference>
<comment type="similarity">
    <text evidence="3 9">Belongs to the glycosyl hydrolase 47 family.</text>
</comment>
<keyword evidence="7" id="KW-0106">Calcium</keyword>
<keyword evidence="5 8" id="KW-1015">Disulfide bond</keyword>
<dbReference type="GO" id="GO:0005509">
    <property type="term" value="F:calcium ion binding"/>
    <property type="evidence" value="ECO:0007669"/>
    <property type="project" value="InterPro"/>
</dbReference>
<gene>
    <name evidence="13" type="ORF">SmJEL517_g06146</name>
</gene>
<dbReference type="GO" id="GO:0005085">
    <property type="term" value="F:guanyl-nucleotide exchange factor activity"/>
    <property type="evidence" value="ECO:0007669"/>
    <property type="project" value="InterPro"/>
</dbReference>
<dbReference type="STRING" id="1806994.A0A507BWX7"/>
<proteinExistence type="inferred from homology"/>
<dbReference type="InterPro" id="IPR012341">
    <property type="entry name" value="6hp_glycosidase-like_sf"/>
</dbReference>
<accession>A0A507BWX7</accession>
<dbReference type="SMART" id="SM00233">
    <property type="entry name" value="PH"/>
    <property type="match status" value="1"/>
</dbReference>
<dbReference type="Gene3D" id="1.50.10.10">
    <property type="match status" value="1"/>
</dbReference>
<dbReference type="GO" id="GO:0000139">
    <property type="term" value="C:Golgi membrane"/>
    <property type="evidence" value="ECO:0007669"/>
    <property type="project" value="TreeGrafter"/>
</dbReference>
<dbReference type="InterPro" id="IPR036026">
    <property type="entry name" value="Seven-hairpin_glycosidases"/>
</dbReference>
<dbReference type="EMBL" id="QEAO01000081">
    <property type="protein sequence ID" value="TPX30256.1"/>
    <property type="molecule type" value="Genomic_DNA"/>
</dbReference>
<evidence type="ECO:0000256" key="3">
    <source>
        <dbReference type="ARBA" id="ARBA00007658"/>
    </source>
</evidence>
<feature type="region of interest" description="Disordered" evidence="10">
    <location>
        <begin position="1"/>
        <end position="125"/>
    </location>
</feature>
<dbReference type="PRINTS" id="PR00747">
    <property type="entry name" value="GLYHDRLASE47"/>
</dbReference>
<keyword evidence="4 9" id="KW-0378">Hydrolase</keyword>
<evidence type="ECO:0000256" key="9">
    <source>
        <dbReference type="RuleBase" id="RU361193"/>
    </source>
</evidence>
<feature type="active site" evidence="6">
    <location>
        <position position="1097"/>
    </location>
</feature>
<dbReference type="GO" id="GO:0005975">
    <property type="term" value="P:carbohydrate metabolic process"/>
    <property type="evidence" value="ECO:0007669"/>
    <property type="project" value="InterPro"/>
</dbReference>
<feature type="active site" evidence="6">
    <location>
        <position position="964"/>
    </location>
</feature>
<dbReference type="InterPro" id="IPR011993">
    <property type="entry name" value="PH-like_dom_sf"/>
</dbReference>
<dbReference type="SUPFAM" id="SSF48065">
    <property type="entry name" value="DBL homology domain (DH-domain)"/>
    <property type="match status" value="1"/>
</dbReference>
<dbReference type="Pfam" id="PF00621">
    <property type="entry name" value="RhoGEF"/>
    <property type="match status" value="1"/>
</dbReference>
<evidence type="ECO:0000256" key="2">
    <source>
        <dbReference type="ARBA" id="ARBA00004922"/>
    </source>
</evidence>
<feature type="compositionally biased region" description="Basic and acidic residues" evidence="10">
    <location>
        <begin position="28"/>
        <end position="37"/>
    </location>
</feature>
<dbReference type="RefSeq" id="XP_031021956.1">
    <property type="nucleotide sequence ID" value="XM_031172072.1"/>
</dbReference>
<feature type="domain" description="DH" evidence="12">
    <location>
        <begin position="130"/>
        <end position="322"/>
    </location>
</feature>
<dbReference type="SMART" id="SM00325">
    <property type="entry name" value="RhoGEF"/>
    <property type="match status" value="1"/>
</dbReference>
<evidence type="ECO:0000259" key="12">
    <source>
        <dbReference type="PROSITE" id="PS50010"/>
    </source>
</evidence>
<dbReference type="InterPro" id="IPR001849">
    <property type="entry name" value="PH_domain"/>
</dbReference>
<feature type="compositionally biased region" description="Polar residues" evidence="10">
    <location>
        <begin position="106"/>
        <end position="124"/>
    </location>
</feature>
<evidence type="ECO:0000313" key="14">
    <source>
        <dbReference type="Proteomes" id="UP000319731"/>
    </source>
</evidence>
<feature type="compositionally biased region" description="Basic and acidic residues" evidence="10">
    <location>
        <begin position="87"/>
        <end position="104"/>
    </location>
</feature>
<feature type="binding site" evidence="7">
    <location>
        <position position="1182"/>
    </location>
    <ligand>
        <name>Ca(2+)</name>
        <dbReference type="ChEBI" id="CHEBI:29108"/>
    </ligand>
</feature>
<dbReference type="GO" id="GO:0004571">
    <property type="term" value="F:mannosyl-oligosaccharide 1,2-alpha-mannosidase activity"/>
    <property type="evidence" value="ECO:0007669"/>
    <property type="project" value="InterPro"/>
</dbReference>
<dbReference type="PANTHER" id="PTHR11742:SF6">
    <property type="entry name" value="MANNOSYL-OLIGOSACCHARIDE ALPHA-1,2-MANNOSIDASE IA-RELATED"/>
    <property type="match status" value="1"/>
</dbReference>
<keyword evidence="9" id="KW-0326">Glycosidase</keyword>
<protein>
    <recommendedName>
        <fullName evidence="9">alpha-1,2-Mannosidase</fullName>
        <ecNumber evidence="9">3.2.1.-</ecNumber>
    </recommendedName>
</protein>
<dbReference type="AlphaFoldDB" id="A0A507BWX7"/>
<dbReference type="Gene3D" id="1.20.900.10">
    <property type="entry name" value="Dbl homology (DH) domain"/>
    <property type="match status" value="1"/>
</dbReference>
<dbReference type="Proteomes" id="UP000319731">
    <property type="component" value="Unassembled WGS sequence"/>
</dbReference>
<comment type="pathway">
    <text evidence="2">Protein modification; protein glycosylation.</text>
</comment>
<evidence type="ECO:0000256" key="1">
    <source>
        <dbReference type="ARBA" id="ARBA00001913"/>
    </source>
</evidence>
<feature type="active site" description="Proton donor" evidence="6">
    <location>
        <position position="1076"/>
    </location>
</feature>
<dbReference type="OrthoDB" id="8118055at2759"/>
<evidence type="ECO:0000256" key="6">
    <source>
        <dbReference type="PIRSR" id="PIRSR601382-1"/>
    </source>
</evidence>
<feature type="disulfide bond" evidence="8">
    <location>
        <begin position="1030"/>
        <end position="1062"/>
    </location>
</feature>
<dbReference type="SUPFAM" id="SSF48225">
    <property type="entry name" value="Seven-hairpin glycosidases"/>
    <property type="match status" value="1"/>
</dbReference>
<dbReference type="GeneID" id="42007369"/>
<dbReference type="Gene3D" id="2.30.29.30">
    <property type="entry name" value="Pleckstrin-homology domain (PH domain)/Phosphotyrosine-binding domain (PTB)"/>
    <property type="match status" value="1"/>
</dbReference>
<comment type="caution">
    <text evidence="13">The sequence shown here is derived from an EMBL/GenBank/DDBJ whole genome shotgun (WGS) entry which is preliminary data.</text>
</comment>
<dbReference type="PROSITE" id="PS50003">
    <property type="entry name" value="PH_DOMAIN"/>
    <property type="match status" value="1"/>
</dbReference>
<sequence length="1241" mass="139410">MAKNGSEYTSLADLPIQRRKPLPATPSHNRDSGKHLEAMINDHIAAVGSPIPPKLPDRPHDNNKRGVSFLVDPPPRTSSISLLGSKGDAKSRSTSANKDKEASKHNVISNSSQSSTKTLASTVKSPEMTRRNNIALEILTTEQSYLASLTTIQDAFINPLLSVMGSEREIISRKVFDKIIPSPFANIYELCRSLLARLNERLLDPSWDPSTGRLGDIFLDTIPYLKMYSVYIQNFNGALSLIEDQSKKNPKLSAFLHEESMKKAYKGLPIQAYLMTPVQRIPRYKLLLQDLLKYTPVNHIDRTDLERAFKLVEEVAIFVDDMVRKQENQAQLLEIDQTLTGFNEKVLSPSRLFLFKGDLYKICRKNHQLRRVYVLSDMIICAIPSLLNDQFTFKRKFDLEFCEIRGIPDTDAIKHSFQLISPGKSYAFYADSEAEKLQWVRLISRAIKECRSDQKNRIPQIDLASQQKRTTMGDYKAPIWIPDDQASNFLAQHSSSESVWLPDNDITPARACDQCFVKSEGKYRAAPARSSSPGGDDDDEAEQSLIAQVKRYSSWLITPTVAAHQTGNYLHRDQHPQQQQYSHGPKVVSPGRARISISSHTRTLPHSTYNNGKPTSSSTRFRRIGRALIRFLSVRNILITLAISSLLYLWTQSGTRAQVEQDNSSNDYLDADVLHAVSIQPSPIQALPSSNSADVVNELNELPVPTRTRRRGEVDVNKLAYQGKIVRGGIMGHDRGFEDAEKMDFVREMTKHAWSGYYTYASGSDELLPVTSKARNWSREGSLLFTPIDSLDTLYIMELDDEYSQAKNLSLTLNLDQNIIINVFEAIIRLVGGLLAAYDLTSDTKLLDLAVSVADALLPAFNDNYMGLPSNSLNLQLGLPMSGSVYTLAQLGSSQLEFQYLTDVTNDPVYSLRSLQVLKKLKVMERPIPGLFPIHMNAVDTGKDPQKLVAVANLFEYSLGSESDSFYEYLLKLYLSTGSEQYWEMYTAAADAFSSHLVMDNERGNLFIPKTTMDNRTKVSFDATFEHLSCFAGGMFGLGALSRRTGNWTEHLHLGKRLTETCYKSYSNTATGLGAEGTDPLTLSPTNPSHYYILRPETIESIFYMWRFTHDPIYREWGWEIAQSINKHCRTDSGFSGLRNVMASGDHDNRMESFFIAETLKYLYLLFATDDLIPLETYVFTTEAHPLSIRGFGPRSDPAKWNSAGLNDESFSVLPDIISSRKKGKKGKLDSLQKVGMLAGP</sequence>
<evidence type="ECO:0000259" key="11">
    <source>
        <dbReference type="PROSITE" id="PS50003"/>
    </source>
</evidence>
<keyword evidence="7" id="KW-0479">Metal-binding</keyword>
<dbReference type="PROSITE" id="PS50010">
    <property type="entry name" value="DH_2"/>
    <property type="match status" value="1"/>
</dbReference>
<dbReference type="InterPro" id="IPR050749">
    <property type="entry name" value="Glycosyl_Hydrolase_47"/>
</dbReference>
<name>A0A507BWX7_9FUNG</name>